<dbReference type="Gene3D" id="3.40.50.1820">
    <property type="entry name" value="alpha/beta hydrolase"/>
    <property type="match status" value="1"/>
</dbReference>
<dbReference type="PANTHER" id="PTHR31591:SF1">
    <property type="entry name" value="UPF0613 PROTEIN PB24D3.06C"/>
    <property type="match status" value="1"/>
</dbReference>
<dbReference type="Proteomes" id="UP001150062">
    <property type="component" value="Unassembled WGS sequence"/>
</dbReference>
<evidence type="ECO:0000256" key="1">
    <source>
        <dbReference type="SAM" id="MobiDB-lite"/>
    </source>
</evidence>
<evidence type="ECO:0000313" key="2">
    <source>
        <dbReference type="EMBL" id="KAJ6237746.1"/>
    </source>
</evidence>
<dbReference type="Pfam" id="PF08538">
    <property type="entry name" value="DUF1749"/>
    <property type="match status" value="1"/>
</dbReference>
<dbReference type="SUPFAM" id="SSF53474">
    <property type="entry name" value="alpha/beta-Hydrolases"/>
    <property type="match status" value="1"/>
</dbReference>
<reference evidence="2" key="1">
    <citation type="submission" date="2022-08" db="EMBL/GenBank/DDBJ databases">
        <title>Novel sulfate-reducing endosymbionts in the free-living metamonad Anaeramoeba.</title>
        <authorList>
            <person name="Jerlstrom-Hultqvist J."/>
            <person name="Cepicka I."/>
            <person name="Gallot-Lavallee L."/>
            <person name="Salas-Leiva D."/>
            <person name="Curtis B.A."/>
            <person name="Zahonova K."/>
            <person name="Pipaliya S."/>
            <person name="Dacks J."/>
            <person name="Roger A.J."/>
        </authorList>
    </citation>
    <scope>NUCLEOTIDE SEQUENCE</scope>
    <source>
        <strain evidence="2">Schooner1</strain>
    </source>
</reference>
<dbReference type="InterPro" id="IPR029058">
    <property type="entry name" value="AB_hydrolase_fold"/>
</dbReference>
<evidence type="ECO:0008006" key="4">
    <source>
        <dbReference type="Google" id="ProtNLM"/>
    </source>
</evidence>
<sequence length="325" mass="38203">MWKSKTIKGEIFLYSPYNLPAFLVRKNENCKSFIIHLHGLTEGMMSVPYLSPLIDSLESFNLISCQFRSAHSSWGTHSMMTDCEDLDHLLCLLSSDYKAQNIILIGHSTGCQDILWWCEHGKYHDLVTNIVLQAPVSDRDLFRFFDKQEHEQQEKKIEEEEEKEEKEKVDEKENKNEQEVETKSEPSEDYQNLLIKSKQLINQKKPLEIVNFLEKTPISAYRWYSLNSRLGDEDYFSFDLSQNEIFERVKKITTMHVLLVFSGNDEFVNFPIEDCKRFYKRLAGSFKNALSVEYEIIDNAPHNLLGSENKFVNLFNKWIKKTKKN</sequence>
<evidence type="ECO:0000313" key="3">
    <source>
        <dbReference type="Proteomes" id="UP001150062"/>
    </source>
</evidence>
<comment type="caution">
    <text evidence="2">The sequence shown here is derived from an EMBL/GenBank/DDBJ whole genome shotgun (WGS) entry which is preliminary data.</text>
</comment>
<accession>A0ABQ8XYR8</accession>
<feature type="compositionally biased region" description="Basic and acidic residues" evidence="1">
    <location>
        <begin position="165"/>
        <end position="186"/>
    </location>
</feature>
<dbReference type="EMBL" id="JAOAOG010000237">
    <property type="protein sequence ID" value="KAJ6237746.1"/>
    <property type="molecule type" value="Genomic_DNA"/>
</dbReference>
<name>A0ABQ8XYR8_9EUKA</name>
<dbReference type="PANTHER" id="PTHR31591">
    <property type="entry name" value="UPF0613 PROTEIN PB24D3.06C"/>
    <property type="match status" value="1"/>
</dbReference>
<gene>
    <name evidence="2" type="ORF">M0813_26538</name>
</gene>
<dbReference type="InterPro" id="IPR013744">
    <property type="entry name" value="SidJ"/>
</dbReference>
<organism evidence="2 3">
    <name type="scientific">Anaeramoeba flamelloides</name>
    <dbReference type="NCBI Taxonomy" id="1746091"/>
    <lineage>
        <taxon>Eukaryota</taxon>
        <taxon>Metamonada</taxon>
        <taxon>Anaeramoebidae</taxon>
        <taxon>Anaeramoeba</taxon>
    </lineage>
</organism>
<proteinExistence type="predicted"/>
<keyword evidence="3" id="KW-1185">Reference proteome</keyword>
<feature type="region of interest" description="Disordered" evidence="1">
    <location>
        <begin position="153"/>
        <end position="188"/>
    </location>
</feature>
<protein>
    <recommendedName>
        <fullName evidence="4">Serine aminopeptidase S33 domain-containing protein</fullName>
    </recommendedName>
</protein>